<dbReference type="InterPro" id="IPR036390">
    <property type="entry name" value="WH_DNA-bd_sf"/>
</dbReference>
<accession>A0A076LUL3</accession>
<gene>
    <name evidence="1" type="ORF">ETEE_2841</name>
</gene>
<dbReference type="RefSeq" id="WP_034163762.1">
    <property type="nucleotide sequence ID" value="NZ_CP006664.1"/>
</dbReference>
<organism evidence="1 2">
    <name type="scientific">Edwardsiella anguillarum ET080813</name>
    <dbReference type="NCBI Taxonomy" id="667120"/>
    <lineage>
        <taxon>Bacteria</taxon>
        <taxon>Pseudomonadati</taxon>
        <taxon>Pseudomonadota</taxon>
        <taxon>Gammaproteobacteria</taxon>
        <taxon>Enterobacterales</taxon>
        <taxon>Hafniaceae</taxon>
        <taxon>Edwardsiella</taxon>
    </lineage>
</organism>
<evidence type="ECO:0008006" key="3">
    <source>
        <dbReference type="Google" id="ProtNLM"/>
    </source>
</evidence>
<sequence length="96" mass="10682">MLDDILTQDQRLVILRSLAEGGLELGESVLQDCLDAYGHNISRDKVRTLIHWLSEQGLVRIETLSNGYYVAHLTARGQDASEGRVVVPGVKKPRAR</sequence>
<dbReference type="HOGENOM" id="CLU_176097_1_0_6"/>
<dbReference type="AlphaFoldDB" id="A0A076LUL3"/>
<name>A0A076LUL3_9GAMM</name>
<evidence type="ECO:0000313" key="1">
    <source>
        <dbReference type="EMBL" id="AIJ09274.1"/>
    </source>
</evidence>
<dbReference type="Proteomes" id="UP000028681">
    <property type="component" value="Chromosome"/>
</dbReference>
<dbReference type="GeneID" id="33940349"/>
<dbReference type="KEGG" id="ete:ETEE_2841"/>
<dbReference type="EMBL" id="CP006664">
    <property type="protein sequence ID" value="AIJ09274.1"/>
    <property type="molecule type" value="Genomic_DNA"/>
</dbReference>
<protein>
    <recommendedName>
        <fullName evidence="3">ArsR family transcriptional regulator</fullName>
    </recommendedName>
</protein>
<evidence type="ECO:0000313" key="2">
    <source>
        <dbReference type="Proteomes" id="UP000028681"/>
    </source>
</evidence>
<dbReference type="SUPFAM" id="SSF46785">
    <property type="entry name" value="Winged helix' DNA-binding domain"/>
    <property type="match status" value="1"/>
</dbReference>
<proteinExistence type="predicted"/>
<reference evidence="1 2" key="1">
    <citation type="journal article" date="2012" name="PLoS ONE">
        <title>Edwardsiella comparative phylogenomics reveal the new intra/inter-species taxonomic relationships, virulence evolution and niche adaptation mechanisms.</title>
        <authorList>
            <person name="Yang M."/>
            <person name="Lv Y."/>
            <person name="Xiao J."/>
            <person name="Wu H."/>
            <person name="Zheng H."/>
            <person name="Liu Q."/>
            <person name="Zhang Y."/>
            <person name="Wang Q."/>
        </authorList>
    </citation>
    <scope>NUCLEOTIDE SEQUENCE [LARGE SCALE GENOMIC DNA]</scope>
    <source>
        <strain evidence="2">080813</strain>
    </source>
</reference>